<gene>
    <name evidence="2" type="ORF">ACHAWO_005632</name>
</gene>
<keyword evidence="3" id="KW-1185">Reference proteome</keyword>
<reference evidence="2 3" key="1">
    <citation type="submission" date="2024-10" db="EMBL/GenBank/DDBJ databases">
        <title>Updated reference genomes for cyclostephanoid diatoms.</title>
        <authorList>
            <person name="Roberts W.R."/>
            <person name="Alverson A.J."/>
        </authorList>
    </citation>
    <scope>NUCLEOTIDE SEQUENCE [LARGE SCALE GENOMIC DNA]</scope>
    <source>
        <strain evidence="2 3">AJA010-31</strain>
    </source>
</reference>
<dbReference type="EMBL" id="JALLPJ020001030">
    <property type="protein sequence ID" value="KAL3777720.1"/>
    <property type="molecule type" value="Genomic_DNA"/>
</dbReference>
<feature type="region of interest" description="Disordered" evidence="1">
    <location>
        <begin position="154"/>
        <end position="177"/>
    </location>
</feature>
<protein>
    <submittedName>
        <fullName evidence="2">Uncharacterized protein</fullName>
    </submittedName>
</protein>
<sequence>MTMTTRLPPHMIEEIRTIIRNRNQSPRGVDTNVFISFDATANEADGIKATPENINSCANEFLNNVMERTQTLVEHCYRMTTLPGDVAKALDSFAQSENYMHKCDVGDDAMEDTDNLVEIASAVSSISSSPVERVRGAHARAAVGVTDEDYVMEEEVDETDDDEEVMEEETDEEETNDEGRKIFIDSEVYDERNTLHPVFDEMYPPIETMNLTDEQFKSDVLPPFLNHVELGNGVPCAECEQLHQCGCVGRSDIEMVIVGMLKSALYAYLAAKLA</sequence>
<comment type="caution">
    <text evidence="2">The sequence shown here is derived from an EMBL/GenBank/DDBJ whole genome shotgun (WGS) entry which is preliminary data.</text>
</comment>
<dbReference type="Proteomes" id="UP001530400">
    <property type="component" value="Unassembled WGS sequence"/>
</dbReference>
<evidence type="ECO:0000313" key="2">
    <source>
        <dbReference type="EMBL" id="KAL3777720.1"/>
    </source>
</evidence>
<feature type="compositionally biased region" description="Acidic residues" evidence="1">
    <location>
        <begin position="154"/>
        <end position="176"/>
    </location>
</feature>
<name>A0ABD3NUW4_9STRA</name>
<proteinExistence type="predicted"/>
<organism evidence="2 3">
    <name type="scientific">Cyclotella atomus</name>
    <dbReference type="NCBI Taxonomy" id="382360"/>
    <lineage>
        <taxon>Eukaryota</taxon>
        <taxon>Sar</taxon>
        <taxon>Stramenopiles</taxon>
        <taxon>Ochrophyta</taxon>
        <taxon>Bacillariophyta</taxon>
        <taxon>Coscinodiscophyceae</taxon>
        <taxon>Thalassiosirophycidae</taxon>
        <taxon>Stephanodiscales</taxon>
        <taxon>Stephanodiscaceae</taxon>
        <taxon>Cyclotella</taxon>
    </lineage>
</organism>
<evidence type="ECO:0000256" key="1">
    <source>
        <dbReference type="SAM" id="MobiDB-lite"/>
    </source>
</evidence>
<accession>A0ABD3NUW4</accession>
<evidence type="ECO:0000313" key="3">
    <source>
        <dbReference type="Proteomes" id="UP001530400"/>
    </source>
</evidence>
<dbReference type="AlphaFoldDB" id="A0ABD3NUW4"/>